<name>A0ABN2XSI8_9MICC</name>
<dbReference type="InterPro" id="IPR043130">
    <property type="entry name" value="CDP-OH_PTrfase_TM_dom"/>
</dbReference>
<feature type="transmembrane region" description="Helical" evidence="3">
    <location>
        <begin position="207"/>
        <end position="224"/>
    </location>
</feature>
<feature type="transmembrane region" description="Helical" evidence="3">
    <location>
        <begin position="94"/>
        <end position="111"/>
    </location>
</feature>
<evidence type="ECO:0000313" key="5">
    <source>
        <dbReference type="Proteomes" id="UP001500166"/>
    </source>
</evidence>
<dbReference type="InterPro" id="IPR000462">
    <property type="entry name" value="CDP-OH_P_trans"/>
</dbReference>
<feature type="transmembrane region" description="Helical" evidence="3">
    <location>
        <begin position="132"/>
        <end position="151"/>
    </location>
</feature>
<keyword evidence="3" id="KW-0812">Transmembrane</keyword>
<accession>A0ABN2XSI8</accession>
<dbReference type="PROSITE" id="PS00379">
    <property type="entry name" value="CDP_ALCOHOL_P_TRANSF"/>
    <property type="match status" value="1"/>
</dbReference>
<dbReference type="Pfam" id="PF01066">
    <property type="entry name" value="CDP-OH_P_transf"/>
    <property type="match status" value="1"/>
</dbReference>
<feature type="transmembrane region" description="Helical" evidence="3">
    <location>
        <begin position="72"/>
        <end position="88"/>
    </location>
</feature>
<proteinExistence type="inferred from homology"/>
<keyword evidence="1 2" id="KW-0808">Transferase</keyword>
<evidence type="ECO:0000256" key="2">
    <source>
        <dbReference type="RuleBase" id="RU003750"/>
    </source>
</evidence>
<comment type="similarity">
    <text evidence="2">Belongs to the CDP-alcohol phosphatidyltransferase class-I family.</text>
</comment>
<keyword evidence="5" id="KW-1185">Reference proteome</keyword>
<evidence type="ECO:0000256" key="3">
    <source>
        <dbReference type="SAM" id="Phobius"/>
    </source>
</evidence>
<evidence type="ECO:0000313" key="4">
    <source>
        <dbReference type="EMBL" id="GAA2117129.1"/>
    </source>
</evidence>
<feature type="transmembrane region" description="Helical" evidence="3">
    <location>
        <begin position="20"/>
        <end position="37"/>
    </location>
</feature>
<reference evidence="4 5" key="1">
    <citation type="journal article" date="2019" name="Int. J. Syst. Evol. Microbiol.">
        <title>The Global Catalogue of Microorganisms (GCM) 10K type strain sequencing project: providing services to taxonomists for standard genome sequencing and annotation.</title>
        <authorList>
            <consortium name="The Broad Institute Genomics Platform"/>
            <consortium name="The Broad Institute Genome Sequencing Center for Infectious Disease"/>
            <person name="Wu L."/>
            <person name="Ma J."/>
        </authorList>
    </citation>
    <scope>NUCLEOTIDE SEQUENCE [LARGE SCALE GENOMIC DNA]</scope>
    <source>
        <strain evidence="4 5">JCM 15914</strain>
    </source>
</reference>
<feature type="transmembrane region" description="Helical" evidence="3">
    <location>
        <begin position="43"/>
        <end position="60"/>
    </location>
</feature>
<dbReference type="Gene3D" id="1.20.120.1760">
    <property type="match status" value="1"/>
</dbReference>
<keyword evidence="3" id="KW-0472">Membrane</keyword>
<protein>
    <recommendedName>
        <fullName evidence="6">CDP-alcohol phosphatidyltransferase</fullName>
    </recommendedName>
</protein>
<dbReference type="EMBL" id="BAAAQA010000015">
    <property type="protein sequence ID" value="GAA2117129.1"/>
    <property type="molecule type" value="Genomic_DNA"/>
</dbReference>
<organism evidence="4 5">
    <name type="scientific">Kocuria atrinae</name>
    <dbReference type="NCBI Taxonomy" id="592377"/>
    <lineage>
        <taxon>Bacteria</taxon>
        <taxon>Bacillati</taxon>
        <taxon>Actinomycetota</taxon>
        <taxon>Actinomycetes</taxon>
        <taxon>Micrococcales</taxon>
        <taxon>Micrococcaceae</taxon>
        <taxon>Kocuria</taxon>
    </lineage>
</organism>
<dbReference type="InterPro" id="IPR048254">
    <property type="entry name" value="CDP_ALCOHOL_P_TRANSF_CS"/>
</dbReference>
<keyword evidence="3" id="KW-1133">Transmembrane helix</keyword>
<evidence type="ECO:0008006" key="6">
    <source>
        <dbReference type="Google" id="ProtNLM"/>
    </source>
</evidence>
<comment type="caution">
    <text evidence="4">The sequence shown here is derived from an EMBL/GenBank/DDBJ whole genome shotgun (WGS) entry which is preliminary data.</text>
</comment>
<gene>
    <name evidence="4" type="ORF">GCM10009824_16400</name>
</gene>
<dbReference type="Proteomes" id="UP001500166">
    <property type="component" value="Unassembled WGS sequence"/>
</dbReference>
<dbReference type="RefSeq" id="WP_344224508.1">
    <property type="nucleotide sequence ID" value="NZ_BAAAQA010000015.1"/>
</dbReference>
<sequence length="239" mass="25621">MAQGCREVGAQRMNGLDRRLLLALPILTSALVIAWLLSPRFMDGLICVLVTVIGAARSLLRRDSWTRADDLTTMRLGFIVIVTALFLADDGRGFTWTAVVLGGAALAMDGLDGKIARTTGGTRAGALYDETVDALFILLLSIGVVPLWGLWCLIPGLMYYAFHLVAAFRPAWRQHLPRSLSRRVIAAAQGILLLAAGTPIGVAFPPFGVLCVAAAVVSVLYSFGRDVLWLERRGAGSGD</sequence>
<evidence type="ECO:0000256" key="1">
    <source>
        <dbReference type="ARBA" id="ARBA00022679"/>
    </source>
</evidence>